<dbReference type="GO" id="GO:0009036">
    <property type="term" value="F:type II site-specific deoxyribonuclease activity"/>
    <property type="evidence" value="ECO:0007669"/>
    <property type="project" value="InterPro"/>
</dbReference>
<gene>
    <name evidence="1" type="ORF">FK256_02060</name>
</gene>
<dbReference type="InterPro" id="IPR011335">
    <property type="entry name" value="Restrct_endonuc-II-like"/>
</dbReference>
<dbReference type="SUPFAM" id="SSF52980">
    <property type="entry name" value="Restriction endonuclease-like"/>
    <property type="match status" value="1"/>
</dbReference>
<dbReference type="AlphaFoldDB" id="A0A508AFT2"/>
<protein>
    <recommendedName>
        <fullName evidence="3">Restriction endonuclease</fullName>
    </recommendedName>
</protein>
<dbReference type="Proteomes" id="UP000319010">
    <property type="component" value="Unassembled WGS sequence"/>
</dbReference>
<evidence type="ECO:0000313" key="2">
    <source>
        <dbReference type="Proteomes" id="UP000319010"/>
    </source>
</evidence>
<dbReference type="RefSeq" id="WP_141423502.1">
    <property type="nucleotide sequence ID" value="NZ_JASPFB010000001.1"/>
</dbReference>
<proteinExistence type="predicted"/>
<comment type="caution">
    <text evidence="1">The sequence shown here is derived from an EMBL/GenBank/DDBJ whole genome shotgun (WGS) entry which is preliminary data.</text>
</comment>
<name>A0A508AFT2_9ACTO</name>
<dbReference type="InterPro" id="IPR015278">
    <property type="entry name" value="BglII-like"/>
</dbReference>
<dbReference type="GO" id="GO:0009307">
    <property type="term" value="P:DNA restriction-modification system"/>
    <property type="evidence" value="ECO:0007669"/>
    <property type="project" value="InterPro"/>
</dbReference>
<accession>A0A508AFT2</accession>
<evidence type="ECO:0008006" key="3">
    <source>
        <dbReference type="Google" id="ProtNLM"/>
    </source>
</evidence>
<dbReference type="EMBL" id="VICB01000003">
    <property type="protein sequence ID" value="TQD44682.1"/>
    <property type="molecule type" value="Genomic_DNA"/>
</dbReference>
<reference evidence="1 2" key="1">
    <citation type="submission" date="2019-06" db="EMBL/GenBank/DDBJ databases">
        <title>Draft genome sequence of Actinomyces johnsonii CCUG 34287T.</title>
        <authorList>
            <person name="Salva-Serra F."/>
            <person name="Cardew S."/>
            <person name="Moore E."/>
        </authorList>
    </citation>
    <scope>NUCLEOTIDE SEQUENCE [LARGE SCALE GENOMIC DNA]</scope>
    <source>
        <strain evidence="1 2">CCUG 34287</strain>
    </source>
</reference>
<sequence>MSASKAELPGTVRKPRVELPSGYRYGVTRYADLILKYAFPRKFADVTGNLDEFFIDYAEDIKQGGGSRARHTARHDAGLTRRGWSKHNVTIEKLVDGEPVYRVRNHEIDVFTMGDDGTYPGIADEMEWNNKDPFFHRDLNNFQALHREGVIAVGIIITRGPRLQEVLEYLGAHGEYPNTKYGKATTHWDKLVPMIDMGGGGECPLLCIGIEPERVRGLPADVLRDFRFSDGETLPLPDESGDSHK</sequence>
<evidence type="ECO:0000313" key="1">
    <source>
        <dbReference type="EMBL" id="TQD44682.1"/>
    </source>
</evidence>
<organism evidence="1 2">
    <name type="scientific">Actinomyces johnsonii</name>
    <dbReference type="NCBI Taxonomy" id="544581"/>
    <lineage>
        <taxon>Bacteria</taxon>
        <taxon>Bacillati</taxon>
        <taxon>Actinomycetota</taxon>
        <taxon>Actinomycetes</taxon>
        <taxon>Actinomycetales</taxon>
        <taxon>Actinomycetaceae</taxon>
        <taxon>Actinomyces</taxon>
    </lineage>
</organism>
<dbReference type="Pfam" id="PF09195">
    <property type="entry name" value="Endonuc-BglII"/>
    <property type="match status" value="1"/>
</dbReference>